<dbReference type="Pfam" id="PF02458">
    <property type="entry name" value="Transferase"/>
    <property type="match status" value="1"/>
</dbReference>
<dbReference type="InterPro" id="IPR023213">
    <property type="entry name" value="CAT-like_dom_sf"/>
</dbReference>
<keyword evidence="3" id="KW-1185">Reference proteome</keyword>
<dbReference type="AlphaFoldDB" id="S8CM16"/>
<comment type="caution">
    <text evidence="2">The sequence shown here is derived from an EMBL/GenBank/DDBJ whole genome shotgun (WGS) entry which is preliminary data.</text>
</comment>
<dbReference type="OrthoDB" id="893672at2759"/>
<evidence type="ECO:0000313" key="2">
    <source>
        <dbReference type="EMBL" id="EPS68189.1"/>
    </source>
</evidence>
<dbReference type="InterPro" id="IPR050317">
    <property type="entry name" value="Plant_Fungal_Acyltransferase"/>
</dbReference>
<protein>
    <submittedName>
        <fullName evidence="2">Uncharacterized protein</fullName>
    </submittedName>
</protein>
<comment type="similarity">
    <text evidence="1">Belongs to the plant acyltransferase family.</text>
</comment>
<evidence type="ECO:0000313" key="3">
    <source>
        <dbReference type="Proteomes" id="UP000015453"/>
    </source>
</evidence>
<proteinExistence type="inferred from homology"/>
<evidence type="ECO:0000256" key="1">
    <source>
        <dbReference type="ARBA" id="ARBA00009861"/>
    </source>
</evidence>
<dbReference type="GO" id="GO:0016747">
    <property type="term" value="F:acyltransferase activity, transferring groups other than amino-acyl groups"/>
    <property type="evidence" value="ECO:0007669"/>
    <property type="project" value="TreeGrafter"/>
</dbReference>
<gene>
    <name evidence="2" type="ORF">M569_06582</name>
</gene>
<name>S8CM16_9LAMI</name>
<feature type="non-terminal residue" evidence="2">
    <location>
        <position position="435"/>
    </location>
</feature>
<dbReference type="PANTHER" id="PTHR31642">
    <property type="entry name" value="TRICHOTHECENE 3-O-ACETYLTRANSFERASE"/>
    <property type="match status" value="1"/>
</dbReference>
<dbReference type="EMBL" id="AUSU01002732">
    <property type="protein sequence ID" value="EPS68189.1"/>
    <property type="molecule type" value="Genomic_DNA"/>
</dbReference>
<dbReference type="PANTHER" id="PTHR31642:SF324">
    <property type="entry name" value="SPERMIDINE HYDROXYCINNAMOYL TRANSFERASE"/>
    <property type="match status" value="1"/>
</dbReference>
<dbReference type="Proteomes" id="UP000015453">
    <property type="component" value="Unassembled WGS sequence"/>
</dbReference>
<accession>S8CM16</accession>
<dbReference type="Gene3D" id="3.30.559.10">
    <property type="entry name" value="Chloramphenicol acetyltransferase-like domain"/>
    <property type="match status" value="2"/>
</dbReference>
<reference evidence="2 3" key="1">
    <citation type="journal article" date="2013" name="BMC Genomics">
        <title>The miniature genome of a carnivorous plant Genlisea aurea contains a low number of genes and short non-coding sequences.</title>
        <authorList>
            <person name="Leushkin E.V."/>
            <person name="Sutormin R.A."/>
            <person name="Nabieva E.R."/>
            <person name="Penin A.A."/>
            <person name="Kondrashov A.S."/>
            <person name="Logacheva M.D."/>
        </authorList>
    </citation>
    <scope>NUCLEOTIDE SEQUENCE [LARGE SCALE GENOMIC DNA]</scope>
</reference>
<sequence>MKLAVKNRRKIRPAAPTFQGIMPLTEMDLIGVVDHVSLIYFYPSHPQDAFAVIAESLQKVLVYFYPLAGRLRRLFGGRMEIVCNGEGAVLIEAACDDVEDIDVLYDFAKSGDCQNLVPQVDYSGEIDDIPLLLVQLTAFRRGGVSVGLSFSHAVVDGKSVGHFLSEWSRIARGEPIGELPFLGREITIAGDAKPLSSFPPAPLIIGETDGRKEREKETTLTQLKITKSQIEALKKEANRTAGDKPCGRYKAIAAHVWRSACRARSHEDNQPTWMCIYVDVRKRVSPNLPDNYFGNAVVPAIAESFSGELVKKPLGFTVDKIREAIDGVTSEFVHSAVRFIRNLDDLSPFQFMQHRKSRDLEFYGNPNVTVTSGLGSPKNGLDFGWGKEVLMIPFADNFYCDGESFVFEDGGDVAVFICLQSEVVEEFRRIFYEDL</sequence>
<organism evidence="2 3">
    <name type="scientific">Genlisea aurea</name>
    <dbReference type="NCBI Taxonomy" id="192259"/>
    <lineage>
        <taxon>Eukaryota</taxon>
        <taxon>Viridiplantae</taxon>
        <taxon>Streptophyta</taxon>
        <taxon>Embryophyta</taxon>
        <taxon>Tracheophyta</taxon>
        <taxon>Spermatophyta</taxon>
        <taxon>Magnoliopsida</taxon>
        <taxon>eudicotyledons</taxon>
        <taxon>Gunneridae</taxon>
        <taxon>Pentapetalae</taxon>
        <taxon>asterids</taxon>
        <taxon>lamiids</taxon>
        <taxon>Lamiales</taxon>
        <taxon>Lentibulariaceae</taxon>
        <taxon>Genlisea</taxon>
    </lineage>
</organism>